<feature type="transmembrane region" description="Helical" evidence="2">
    <location>
        <begin position="36"/>
        <end position="56"/>
    </location>
</feature>
<evidence type="ECO:0000313" key="3">
    <source>
        <dbReference type="EMBL" id="OAA62206.1"/>
    </source>
</evidence>
<evidence type="ECO:0000256" key="2">
    <source>
        <dbReference type="SAM" id="Phobius"/>
    </source>
</evidence>
<sequence length="438" mass="48203">MAVEEPEEPLHKRGRDDIHVRFAPASYVMKNITQTAIWQVWILWVTASMVALTVTYNGFIYHEPGPDAWFRLGLVMAYATFNVLHACLALRCFKQILDSIGNQACWSLISRIWIFIDRAGAIHEQGTGNKLHVLKQFTCQLLGYTSIETMYKSIPNRRRPKEEAANANERTSQESIDAGLAAGQYLVEEDKTLMASAQEAEKTVKTFIDGEVKSFEKSAESALEKTIVNVAVMLGVCLSTGLAPLTTVRSGDSTAAQLGSYALLLALGTGTAALAASLSHLANARDAANMLLRLQSHMLTLPYDGRSVDARRNTVTMDRDGESPMVRWMDLFFCIRGWRCVLAPFLGPALGLVPLSERRSSAMQDRGYWGEVGQDLRFTVFGSTLEASTRTREVIKKTGMSLRAKVPQRPADAQRPEPAAAEDGTGGIELAEVSSLIR</sequence>
<dbReference type="Proteomes" id="UP000076744">
    <property type="component" value="Unassembled WGS sequence"/>
</dbReference>
<dbReference type="EMBL" id="AZHB01000012">
    <property type="protein sequence ID" value="OAA62206.1"/>
    <property type="molecule type" value="Genomic_DNA"/>
</dbReference>
<keyword evidence="2" id="KW-1133">Transmembrane helix</keyword>
<keyword evidence="2" id="KW-0472">Membrane</keyword>
<reference evidence="3 4" key="1">
    <citation type="journal article" date="2016" name="Genome Biol. Evol.">
        <title>Divergent and convergent evolution of fungal pathogenicity.</title>
        <authorList>
            <person name="Shang Y."/>
            <person name="Xiao G."/>
            <person name="Zheng P."/>
            <person name="Cen K."/>
            <person name="Zhan S."/>
            <person name="Wang C."/>
        </authorList>
    </citation>
    <scope>NUCLEOTIDE SEQUENCE [LARGE SCALE GENOMIC DNA]</scope>
    <source>
        <strain evidence="3 4">ARSEF 2679</strain>
    </source>
</reference>
<gene>
    <name evidence="3" type="ORF">ISF_05215</name>
</gene>
<feature type="region of interest" description="Disordered" evidence="1">
    <location>
        <begin position="400"/>
        <end position="427"/>
    </location>
</feature>
<dbReference type="RefSeq" id="XP_018703956.1">
    <property type="nucleotide sequence ID" value="XM_018848820.1"/>
</dbReference>
<feature type="transmembrane region" description="Helical" evidence="2">
    <location>
        <begin position="227"/>
        <end position="246"/>
    </location>
</feature>
<protein>
    <submittedName>
        <fullName evidence="3">Uncharacterized protein</fullName>
    </submittedName>
</protein>
<feature type="transmembrane region" description="Helical" evidence="2">
    <location>
        <begin position="68"/>
        <end position="90"/>
    </location>
</feature>
<name>A0A167V449_CORFA</name>
<dbReference type="GeneID" id="30021507"/>
<feature type="transmembrane region" description="Helical" evidence="2">
    <location>
        <begin position="258"/>
        <end position="282"/>
    </location>
</feature>
<organism evidence="3 4">
    <name type="scientific">Cordyceps fumosorosea (strain ARSEF 2679)</name>
    <name type="common">Isaria fumosorosea</name>
    <dbReference type="NCBI Taxonomy" id="1081104"/>
    <lineage>
        <taxon>Eukaryota</taxon>
        <taxon>Fungi</taxon>
        <taxon>Dikarya</taxon>
        <taxon>Ascomycota</taxon>
        <taxon>Pezizomycotina</taxon>
        <taxon>Sordariomycetes</taxon>
        <taxon>Hypocreomycetidae</taxon>
        <taxon>Hypocreales</taxon>
        <taxon>Cordycipitaceae</taxon>
        <taxon>Cordyceps</taxon>
    </lineage>
</organism>
<dbReference type="OrthoDB" id="5392633at2759"/>
<proteinExistence type="predicted"/>
<accession>A0A167V449</accession>
<evidence type="ECO:0000313" key="4">
    <source>
        <dbReference type="Proteomes" id="UP000076744"/>
    </source>
</evidence>
<evidence type="ECO:0000256" key="1">
    <source>
        <dbReference type="SAM" id="MobiDB-lite"/>
    </source>
</evidence>
<keyword evidence="2" id="KW-0812">Transmembrane</keyword>
<comment type="caution">
    <text evidence="3">The sequence shown here is derived from an EMBL/GenBank/DDBJ whole genome shotgun (WGS) entry which is preliminary data.</text>
</comment>
<keyword evidence="4" id="KW-1185">Reference proteome</keyword>
<dbReference type="AlphaFoldDB" id="A0A167V449"/>